<gene>
    <name evidence="2" type="ORF">GBZ48_29650</name>
</gene>
<evidence type="ECO:0000313" key="3">
    <source>
        <dbReference type="Proteomes" id="UP000605086"/>
    </source>
</evidence>
<proteinExistence type="predicted"/>
<dbReference type="Gene3D" id="1.20.120.330">
    <property type="entry name" value="Nucleotidyltransferases domain 2"/>
    <property type="match status" value="1"/>
</dbReference>
<dbReference type="PROSITE" id="PS50910">
    <property type="entry name" value="HEPN"/>
    <property type="match status" value="1"/>
</dbReference>
<evidence type="ECO:0000313" key="2">
    <source>
        <dbReference type="EMBL" id="NUB03393.1"/>
    </source>
</evidence>
<dbReference type="Proteomes" id="UP000605086">
    <property type="component" value="Unassembled WGS sequence"/>
</dbReference>
<sequence length="135" mass="14795">MSDNDRSASLEEARRWWKVAAEDRRVAQACLAMDPPSPGNAAYHCQQAAEKIMKGLLVSAGLGFRKVHDLDELASVAAPLYPELADDLDRCRPFTSWATEYRYPPEDESPPPSPDAISDALAVLERLLAAAGRLT</sequence>
<dbReference type="SUPFAM" id="SSF81593">
    <property type="entry name" value="Nucleotidyltransferase substrate binding subunit/domain"/>
    <property type="match status" value="1"/>
</dbReference>
<organism evidence="2 3">
    <name type="scientific">Azospirillum melinis</name>
    <dbReference type="NCBI Taxonomy" id="328839"/>
    <lineage>
        <taxon>Bacteria</taxon>
        <taxon>Pseudomonadati</taxon>
        <taxon>Pseudomonadota</taxon>
        <taxon>Alphaproteobacteria</taxon>
        <taxon>Rhodospirillales</taxon>
        <taxon>Azospirillaceae</taxon>
        <taxon>Azospirillum</taxon>
    </lineage>
</organism>
<keyword evidence="3" id="KW-1185">Reference proteome</keyword>
<protein>
    <submittedName>
        <fullName evidence="2">HEPN domain-containing protein</fullName>
    </submittedName>
</protein>
<dbReference type="Pfam" id="PF05168">
    <property type="entry name" value="HEPN"/>
    <property type="match status" value="1"/>
</dbReference>
<dbReference type="InterPro" id="IPR007842">
    <property type="entry name" value="HEPN_dom"/>
</dbReference>
<name>A0ABX2KIF1_9PROT</name>
<evidence type="ECO:0000259" key="1">
    <source>
        <dbReference type="PROSITE" id="PS50910"/>
    </source>
</evidence>
<comment type="caution">
    <text evidence="2">The sequence shown here is derived from an EMBL/GenBank/DDBJ whole genome shotgun (WGS) entry which is preliminary data.</text>
</comment>
<dbReference type="RefSeq" id="WP_174474300.1">
    <property type="nucleotide sequence ID" value="NZ_JAGINN010000013.1"/>
</dbReference>
<accession>A0ABX2KIF1</accession>
<reference evidence="2 3" key="1">
    <citation type="submission" date="2019-10" db="EMBL/GenBank/DDBJ databases">
        <title>Genome sequence of Azospirillum melinis.</title>
        <authorList>
            <person name="Ambrosini A."/>
            <person name="Sant'Anna F.H."/>
            <person name="Cassan F.D."/>
            <person name="Souza E.M."/>
            <person name="Passaglia L.M.P."/>
        </authorList>
    </citation>
    <scope>NUCLEOTIDE SEQUENCE [LARGE SCALE GENOMIC DNA]</scope>
    <source>
        <strain evidence="2 3">TMCY0552</strain>
    </source>
</reference>
<dbReference type="EMBL" id="WHOS01000062">
    <property type="protein sequence ID" value="NUB03393.1"/>
    <property type="molecule type" value="Genomic_DNA"/>
</dbReference>
<feature type="domain" description="HEPN" evidence="1">
    <location>
        <begin position="19"/>
        <end position="134"/>
    </location>
</feature>